<evidence type="ECO:0000313" key="2">
    <source>
        <dbReference type="Proteomes" id="UP000460298"/>
    </source>
</evidence>
<evidence type="ECO:0000313" key="1">
    <source>
        <dbReference type="EMBL" id="KAB2934283.1"/>
    </source>
</evidence>
<name>A0A833M314_9LEPT</name>
<protein>
    <submittedName>
        <fullName evidence="1">Uncharacterized protein</fullName>
    </submittedName>
</protein>
<dbReference type="AlphaFoldDB" id="A0A833M314"/>
<accession>A0A833M314</accession>
<dbReference type="Proteomes" id="UP000460298">
    <property type="component" value="Unassembled WGS sequence"/>
</dbReference>
<sequence>MHTKEKRSSFLISRPDVSAPLSGRASRSPFKSGIILLLLSVALSCSLRLHQPEGDPAHPPEGLWLYQEKNNLDVLRISCAGRCWFRNVFLNYRELPLSGKVVHQTVRSGYLQTSATELLLVQTEFRSERIEWKDAAEPKVMLDRVVHGETRFRLLHWKSADELEDGEVFRRQCRADCAGPLALIASFPESKTKMLVSPDATALPQDSLSWPADLQPPFKDGVFSLMQTTREPGPFVVPVKGRVDLGLAYESIISLTPGAQALDLSRKRRDAVELEKQKRRDEIRRRLKAGEPVSKEEMLEVLE</sequence>
<gene>
    <name evidence="1" type="ORF">F9K24_04450</name>
</gene>
<proteinExistence type="predicted"/>
<comment type="caution">
    <text evidence="1">The sequence shown here is derived from an EMBL/GenBank/DDBJ whole genome shotgun (WGS) entry which is preliminary data.</text>
</comment>
<organism evidence="1 2">
    <name type="scientific">Leptonema illini</name>
    <dbReference type="NCBI Taxonomy" id="183"/>
    <lineage>
        <taxon>Bacteria</taxon>
        <taxon>Pseudomonadati</taxon>
        <taxon>Spirochaetota</taxon>
        <taxon>Spirochaetia</taxon>
        <taxon>Leptospirales</taxon>
        <taxon>Leptospiraceae</taxon>
        <taxon>Leptonema</taxon>
    </lineage>
</organism>
<dbReference type="EMBL" id="WBUI01000003">
    <property type="protein sequence ID" value="KAB2934283.1"/>
    <property type="molecule type" value="Genomic_DNA"/>
</dbReference>
<reference evidence="1 2" key="1">
    <citation type="submission" date="2019-10" db="EMBL/GenBank/DDBJ databases">
        <title>Extracellular Electron Transfer in a Candidatus Methanoperedens spp. Enrichment Culture.</title>
        <authorList>
            <person name="Berger S."/>
            <person name="Rangel Shaw D."/>
            <person name="Berben T."/>
            <person name="In 'T Zandt M."/>
            <person name="Frank J."/>
            <person name="Reimann J."/>
            <person name="Jetten M.S.M."/>
            <person name="Welte C.U."/>
        </authorList>
    </citation>
    <scope>NUCLEOTIDE SEQUENCE [LARGE SCALE GENOMIC DNA]</scope>
    <source>
        <strain evidence="1">SB12</strain>
    </source>
</reference>